<dbReference type="AlphaFoldDB" id="S9P3X5"/>
<name>S9P3X5_CYSF2</name>
<reference evidence="1" key="1">
    <citation type="submission" date="2013-05" db="EMBL/GenBank/DDBJ databases">
        <title>Genome assembly of Cystobacter fuscus DSM 2262.</title>
        <authorList>
            <person name="Sharma G."/>
            <person name="Khatri I."/>
            <person name="Kaur C."/>
            <person name="Mayilraj S."/>
            <person name="Subramanian S."/>
        </authorList>
    </citation>
    <scope>NUCLEOTIDE SEQUENCE [LARGE SCALE GENOMIC DNA]</scope>
    <source>
        <strain evidence="1">DSM 2262</strain>
    </source>
</reference>
<organism evidence="1 2">
    <name type="scientific">Cystobacter fuscus (strain ATCC 25194 / DSM 2262 / NBRC 100088 / M29)</name>
    <dbReference type="NCBI Taxonomy" id="1242864"/>
    <lineage>
        <taxon>Bacteria</taxon>
        <taxon>Pseudomonadati</taxon>
        <taxon>Myxococcota</taxon>
        <taxon>Myxococcia</taxon>
        <taxon>Myxococcales</taxon>
        <taxon>Cystobacterineae</taxon>
        <taxon>Archangiaceae</taxon>
        <taxon>Cystobacter</taxon>
    </lineage>
</organism>
<protein>
    <submittedName>
        <fullName evidence="1">Uncharacterized protein</fullName>
    </submittedName>
</protein>
<dbReference type="EMBL" id="ANAH02000020">
    <property type="protein sequence ID" value="EPX59120.1"/>
    <property type="molecule type" value="Genomic_DNA"/>
</dbReference>
<dbReference type="Proteomes" id="UP000011682">
    <property type="component" value="Unassembled WGS sequence"/>
</dbReference>
<gene>
    <name evidence="1" type="ORF">D187_003497</name>
</gene>
<sequence>MLKPFWGNQFCADSLQGNSVPPAFPFLFLLNAYDDCAAF</sequence>
<accession>S9P3X5</accession>
<comment type="caution">
    <text evidence="1">The sequence shown here is derived from an EMBL/GenBank/DDBJ whole genome shotgun (WGS) entry which is preliminary data.</text>
</comment>
<keyword evidence="2" id="KW-1185">Reference proteome</keyword>
<evidence type="ECO:0000313" key="1">
    <source>
        <dbReference type="EMBL" id="EPX59120.1"/>
    </source>
</evidence>
<proteinExistence type="predicted"/>
<evidence type="ECO:0000313" key="2">
    <source>
        <dbReference type="Proteomes" id="UP000011682"/>
    </source>
</evidence>